<protein>
    <submittedName>
        <fullName evidence="4">Carbon-nitrogen hydrolase</fullName>
    </submittedName>
</protein>
<dbReference type="Pfam" id="PF00795">
    <property type="entry name" value="CN_hydrolase"/>
    <property type="match status" value="1"/>
</dbReference>
<evidence type="ECO:0000256" key="1">
    <source>
        <dbReference type="ARBA" id="ARBA00022801"/>
    </source>
</evidence>
<reference evidence="4" key="1">
    <citation type="submission" date="2017-04" db="EMBL/GenBank/DDBJ databases">
        <title>Population genomics of picophytoplankton unveils novel chromosome hypervariability.</title>
        <authorList>
            <consortium name="DOE Joint Genome Institute"/>
            <person name="Blanc-Mathieu R."/>
            <person name="Krasovec M."/>
            <person name="Hebrard M."/>
            <person name="Yau S."/>
            <person name="Desgranges E."/>
            <person name="Martin J."/>
            <person name="Schackwitz W."/>
            <person name="Kuo A."/>
            <person name="Salin G."/>
            <person name="Donnadieu C."/>
            <person name="Desdevises Y."/>
            <person name="Sanchez-Ferandin S."/>
            <person name="Moreau H."/>
            <person name="Rivals E."/>
            <person name="Grigoriev I.V."/>
            <person name="Grimsley N."/>
            <person name="Eyre-Walker A."/>
            <person name="Piganeau G."/>
        </authorList>
    </citation>
    <scope>NUCLEOTIDE SEQUENCE [LARGE SCALE GENOMIC DNA]</scope>
    <source>
        <strain evidence="4">RCC 1115</strain>
    </source>
</reference>
<proteinExistence type="predicted"/>
<dbReference type="AlphaFoldDB" id="A0A1Y5I7F2"/>
<dbReference type="SUPFAM" id="SSF56317">
    <property type="entry name" value="Carbon-nitrogen hydrolase"/>
    <property type="match status" value="1"/>
</dbReference>
<feature type="domain" description="CN hydrolase" evidence="3">
    <location>
        <begin position="24"/>
        <end position="280"/>
    </location>
</feature>
<dbReference type="EMBL" id="KZ155835">
    <property type="protein sequence ID" value="OUS43102.1"/>
    <property type="molecule type" value="Genomic_DNA"/>
</dbReference>
<evidence type="ECO:0000259" key="3">
    <source>
        <dbReference type="PROSITE" id="PS50263"/>
    </source>
</evidence>
<organism evidence="4">
    <name type="scientific">Ostreococcus tauri</name>
    <name type="common">Marine green alga</name>
    <dbReference type="NCBI Taxonomy" id="70448"/>
    <lineage>
        <taxon>Eukaryota</taxon>
        <taxon>Viridiplantae</taxon>
        <taxon>Chlorophyta</taxon>
        <taxon>Mamiellophyceae</taxon>
        <taxon>Mamiellales</taxon>
        <taxon>Bathycoccaceae</taxon>
        <taxon>Ostreococcus</taxon>
    </lineage>
</organism>
<dbReference type="GO" id="GO:0016811">
    <property type="term" value="F:hydrolase activity, acting on carbon-nitrogen (but not peptide) bonds, in linear amides"/>
    <property type="evidence" value="ECO:0007669"/>
    <property type="project" value="InterPro"/>
</dbReference>
<dbReference type="CDD" id="cd07572">
    <property type="entry name" value="nit"/>
    <property type="match status" value="1"/>
</dbReference>
<gene>
    <name evidence="4" type="ORF">BE221DRAFT_81304</name>
</gene>
<sequence>MAAPAPSPPAVAADARSNPTRGRTRIAVAQMCSTEDVEANLSTCAELARRAAELECVALFLPEAFARISRSGKASIATAESLDGPIVRACAAMAREHGMWMSLGGVAERDDAGGDARRRNTHVLLTPLGTIHGEPYRKIHLFDAEGVGVGGGGLMESEWTAPGRELTSHATDFGTVGVSVCYDVRFPDVYQALRFEHGADILIVPSAFTKITGRAHWEVLLRARAIETQCYVVAAAQCGRHSETRESYGHAMIIDPWGEIVAKLDDPEEGVGIAVGEISLKYVDEVRRKMPIASHRRPVRRENFTLG</sequence>
<dbReference type="InterPro" id="IPR003010">
    <property type="entry name" value="C-N_Hydrolase"/>
</dbReference>
<evidence type="ECO:0000256" key="2">
    <source>
        <dbReference type="SAM" id="MobiDB-lite"/>
    </source>
</evidence>
<dbReference type="Proteomes" id="UP000195557">
    <property type="component" value="Unassembled WGS sequence"/>
</dbReference>
<accession>A0A1Y5I7F2</accession>
<dbReference type="Gene3D" id="3.60.110.10">
    <property type="entry name" value="Carbon-nitrogen hydrolase"/>
    <property type="match status" value="1"/>
</dbReference>
<dbReference type="PANTHER" id="PTHR23088">
    <property type="entry name" value="NITRILASE-RELATED"/>
    <property type="match status" value="1"/>
</dbReference>
<dbReference type="InterPro" id="IPR045254">
    <property type="entry name" value="Nit1/2_C-N_Hydrolase"/>
</dbReference>
<dbReference type="InterPro" id="IPR036526">
    <property type="entry name" value="C-N_Hydrolase_sf"/>
</dbReference>
<dbReference type="PROSITE" id="PS50263">
    <property type="entry name" value="CN_HYDROLASE"/>
    <property type="match status" value="1"/>
</dbReference>
<dbReference type="eggNOG" id="KOG0807">
    <property type="taxonomic scope" value="Eukaryota"/>
</dbReference>
<name>A0A1Y5I7F2_OSTTA</name>
<keyword evidence="1 4" id="KW-0378">Hydrolase</keyword>
<evidence type="ECO:0000313" key="4">
    <source>
        <dbReference type="EMBL" id="OUS43102.1"/>
    </source>
</evidence>
<feature type="region of interest" description="Disordered" evidence="2">
    <location>
        <begin position="1"/>
        <end position="21"/>
    </location>
</feature>
<dbReference type="PANTHER" id="PTHR23088:SF27">
    <property type="entry name" value="DEAMINATED GLUTATHIONE AMIDASE"/>
    <property type="match status" value="1"/>
</dbReference>